<accession>A0A2A1KCZ5</accession>
<gene>
    <name evidence="9" type="ORF">CV019_03580</name>
</gene>
<evidence type="ECO:0000313" key="10">
    <source>
        <dbReference type="Proteomes" id="UP000238153"/>
    </source>
</evidence>
<keyword evidence="3" id="KW-0964">Secreted</keyword>
<comment type="caution">
    <text evidence="9">The sequence shown here is derived from an EMBL/GenBank/DDBJ whole genome shotgun (WGS) entry which is preliminary data.</text>
</comment>
<protein>
    <submittedName>
        <fullName evidence="9">Cell surface protein</fullName>
    </submittedName>
</protein>
<dbReference type="Pfam" id="PF00746">
    <property type="entry name" value="Gram_pos_anchor"/>
    <property type="match status" value="1"/>
</dbReference>
<feature type="chain" id="PRO_5044065158" evidence="7">
    <location>
        <begin position="29"/>
        <end position="209"/>
    </location>
</feature>
<dbReference type="EMBL" id="PGWX01000233">
    <property type="protein sequence ID" value="PPJ76245.1"/>
    <property type="molecule type" value="Genomic_DNA"/>
</dbReference>
<evidence type="ECO:0000256" key="2">
    <source>
        <dbReference type="ARBA" id="ARBA00022512"/>
    </source>
</evidence>
<evidence type="ECO:0000256" key="5">
    <source>
        <dbReference type="ARBA" id="ARBA00023088"/>
    </source>
</evidence>
<feature type="region of interest" description="Disordered" evidence="6">
    <location>
        <begin position="150"/>
        <end position="180"/>
    </location>
</feature>
<name>A0A2A1KCZ5_STAHA</name>
<keyword evidence="5" id="KW-0572">Peptidoglycan-anchor</keyword>
<evidence type="ECO:0000313" key="9">
    <source>
        <dbReference type="EMBL" id="PPJ76245.1"/>
    </source>
</evidence>
<dbReference type="AlphaFoldDB" id="A0A2A1KCZ5"/>
<dbReference type="InterPro" id="IPR019931">
    <property type="entry name" value="LPXTG_anchor"/>
</dbReference>
<dbReference type="NCBIfam" id="TIGR01167">
    <property type="entry name" value="LPXTG_anchor"/>
    <property type="match status" value="1"/>
</dbReference>
<comment type="subcellular location">
    <subcellularLocation>
        <location evidence="1">Secreted</location>
        <location evidence="1">Cell wall</location>
        <topology evidence="1">Peptidoglycan-anchor</topology>
    </subcellularLocation>
</comment>
<evidence type="ECO:0000256" key="6">
    <source>
        <dbReference type="SAM" id="MobiDB-lite"/>
    </source>
</evidence>
<keyword evidence="4 7" id="KW-0732">Signal</keyword>
<dbReference type="PROSITE" id="PS50847">
    <property type="entry name" value="GRAM_POS_ANCHORING"/>
    <property type="match status" value="1"/>
</dbReference>
<evidence type="ECO:0000259" key="8">
    <source>
        <dbReference type="PROSITE" id="PS50847"/>
    </source>
</evidence>
<evidence type="ECO:0000256" key="1">
    <source>
        <dbReference type="ARBA" id="ARBA00004168"/>
    </source>
</evidence>
<sequence>MMKVSLFASTLISSTVLLTAFSGHQAFAADIVTKNNAQEVASEALSNSGGNPDLQNFGKVIDKGDYFEIKSHNKANAGLGVYKVHKNGQVEYKNDKYSNFNQLQSGETYVEHGIANAAELDDLKEEASKINSVDCARELNSYYVGNVKSNEVPSSQSVKKQGNHNSTNAQSSLPETGHSDSEQSIQLLGSIFLLLGGALVAKQSHKKIS</sequence>
<feature type="domain" description="Gram-positive cocci surface proteins LPxTG" evidence="8">
    <location>
        <begin position="173"/>
        <end position="209"/>
    </location>
</feature>
<dbReference type="Proteomes" id="UP000238153">
    <property type="component" value="Unassembled WGS sequence"/>
</dbReference>
<reference evidence="9 10" key="1">
    <citation type="submission" date="2017-11" db="EMBL/GenBank/DDBJ databases">
        <authorList>
            <person name="Founou R.C."/>
            <person name="Founou L."/>
            <person name="Allam M."/>
            <person name="Ismail A."/>
            <person name="Essack S.Y."/>
        </authorList>
    </citation>
    <scope>NUCLEOTIDE SEQUENCE [LARGE SCALE GENOMIC DNA]</scope>
    <source>
        <strain evidence="9 10">G811N2B1</strain>
    </source>
</reference>
<feature type="signal peptide" evidence="7">
    <location>
        <begin position="1"/>
        <end position="28"/>
    </location>
</feature>
<evidence type="ECO:0000256" key="4">
    <source>
        <dbReference type="ARBA" id="ARBA00022729"/>
    </source>
</evidence>
<organism evidence="9 10">
    <name type="scientific">Staphylococcus haemolyticus</name>
    <dbReference type="NCBI Taxonomy" id="1283"/>
    <lineage>
        <taxon>Bacteria</taxon>
        <taxon>Bacillati</taxon>
        <taxon>Bacillota</taxon>
        <taxon>Bacilli</taxon>
        <taxon>Bacillales</taxon>
        <taxon>Staphylococcaceae</taxon>
        <taxon>Staphylococcus</taxon>
    </lineage>
</organism>
<evidence type="ECO:0000256" key="3">
    <source>
        <dbReference type="ARBA" id="ARBA00022525"/>
    </source>
</evidence>
<proteinExistence type="predicted"/>
<keyword evidence="2" id="KW-0134">Cell wall</keyword>
<feature type="compositionally biased region" description="Polar residues" evidence="6">
    <location>
        <begin position="150"/>
        <end position="174"/>
    </location>
</feature>
<evidence type="ECO:0000256" key="7">
    <source>
        <dbReference type="SAM" id="SignalP"/>
    </source>
</evidence>